<organism evidence="2 3">
    <name type="scientific">Afipia carboxidovorans (strain ATCC 49405 / DSM 1227 / KCTC 32145 / OM5)</name>
    <name type="common">Oligotropha carboxidovorans</name>
    <dbReference type="NCBI Taxonomy" id="504832"/>
    <lineage>
        <taxon>Bacteria</taxon>
        <taxon>Pseudomonadati</taxon>
        <taxon>Pseudomonadota</taxon>
        <taxon>Alphaproteobacteria</taxon>
        <taxon>Hyphomicrobiales</taxon>
        <taxon>Nitrobacteraceae</taxon>
        <taxon>Afipia</taxon>
    </lineage>
</organism>
<dbReference type="HOGENOM" id="CLU_1146299_0_0_5"/>
<name>F8BY30_AFIC5</name>
<dbReference type="AlphaFoldDB" id="F8BY30"/>
<proteinExistence type="predicted"/>
<dbReference type="EMBL" id="CP002826">
    <property type="protein sequence ID" value="AEI06170.1"/>
    <property type="molecule type" value="Genomic_DNA"/>
</dbReference>
<dbReference type="eggNOG" id="ENOG503123D">
    <property type="taxonomic scope" value="Bacteria"/>
</dbReference>
<evidence type="ECO:0000313" key="2">
    <source>
        <dbReference type="EMBL" id="AEI06170.1"/>
    </source>
</evidence>
<feature type="region of interest" description="Disordered" evidence="1">
    <location>
        <begin position="20"/>
        <end position="84"/>
    </location>
</feature>
<keyword evidence="3" id="KW-1185">Reference proteome</keyword>
<dbReference type="KEGG" id="ocg:OCA5_c14540"/>
<dbReference type="PATRIC" id="fig|504832.7.peg.1544"/>
<accession>F8BY30</accession>
<gene>
    <name evidence="2" type="ordered locus">OCA5_c14540</name>
</gene>
<dbReference type="Proteomes" id="UP000007730">
    <property type="component" value="Chromosome"/>
</dbReference>
<reference evidence="2 3" key="1">
    <citation type="journal article" date="2011" name="J. Bacteriol.">
        <title>Complete genome sequences of the chemolithoautotrophic Oligotropha carboxidovorans strains OM4 and OM5.</title>
        <authorList>
            <person name="Volland S."/>
            <person name="Rachinger M."/>
            <person name="Strittmatter A."/>
            <person name="Daniel R."/>
            <person name="Gottschalk G."/>
            <person name="Meyer O."/>
        </authorList>
    </citation>
    <scope>NUCLEOTIDE SEQUENCE [LARGE SCALE GENOMIC DNA]</scope>
    <source>
        <strain evidence="3">ATCC 49405 / DSM 1227 / KCTC 32145 / OM5</strain>
    </source>
</reference>
<evidence type="ECO:0000313" key="3">
    <source>
        <dbReference type="Proteomes" id="UP000007730"/>
    </source>
</evidence>
<dbReference type="RefSeq" id="WP_013913007.1">
    <property type="nucleotide sequence ID" value="NC_011386.1"/>
</dbReference>
<protein>
    <submittedName>
        <fullName evidence="2">Uncharacterized protein</fullName>
    </submittedName>
</protein>
<dbReference type="STRING" id="504832.OCA5_c14540"/>
<dbReference type="OrthoDB" id="8130154at2"/>
<feature type="compositionally biased region" description="Basic residues" evidence="1">
    <location>
        <begin position="32"/>
        <end position="53"/>
    </location>
</feature>
<sequence>MPVRKTTVPVARPAAAISVEDESVEPVAVRKAATKKRAAKKAPVKKSPVRKASTKTASAKKSAAKKPAKKVSATADDECLDGDSLPQRRVTPAVLDAVVLDDDETAQDAMAFARGRHGAKLSNHRRSALERLDDPPPAPLPTLLNRVSRAIERELTQIELIVGGTRVLPRHRTEAERRARTLASLARTLREVMQLRESEEKCEEDDDALPRDIDELRAKLAQRLDELVADAKAVHPGAAQPR</sequence>
<evidence type="ECO:0000256" key="1">
    <source>
        <dbReference type="SAM" id="MobiDB-lite"/>
    </source>
</evidence>